<dbReference type="GO" id="GO:0035438">
    <property type="term" value="F:cyclic-di-GMP binding"/>
    <property type="evidence" value="ECO:0007669"/>
    <property type="project" value="InterPro"/>
</dbReference>
<organism evidence="3 5">
    <name type="scientific">Methylobacterium oxalidis</name>
    <dbReference type="NCBI Taxonomy" id="944322"/>
    <lineage>
        <taxon>Bacteria</taxon>
        <taxon>Pseudomonadati</taxon>
        <taxon>Pseudomonadota</taxon>
        <taxon>Alphaproteobacteria</taxon>
        <taxon>Hyphomicrobiales</taxon>
        <taxon>Methylobacteriaceae</taxon>
        <taxon>Methylobacterium</taxon>
    </lineage>
</organism>
<dbReference type="Proteomes" id="UP001156856">
    <property type="component" value="Unassembled WGS sequence"/>
</dbReference>
<gene>
    <name evidence="4" type="ORF">GCM10007888_58510</name>
    <name evidence="3" type="ORF">MOX02_12450</name>
</gene>
<reference evidence="3 5" key="3">
    <citation type="submission" date="2019-07" db="EMBL/GenBank/DDBJ databases">
        <title>Whole genome shotgun sequence of Methylobacterium oxalidis NBRC 107715.</title>
        <authorList>
            <person name="Hosoyama A."/>
            <person name="Uohara A."/>
            <person name="Ohji S."/>
            <person name="Ichikawa N."/>
        </authorList>
    </citation>
    <scope>NUCLEOTIDE SEQUENCE [LARGE SCALE GENOMIC DNA]</scope>
    <source>
        <strain evidence="3 5">NBRC 107715</strain>
    </source>
</reference>
<comment type="caution">
    <text evidence="3">The sequence shown here is derived from an EMBL/GenBank/DDBJ whole genome shotgun (WGS) entry which is preliminary data.</text>
</comment>
<evidence type="ECO:0000313" key="4">
    <source>
        <dbReference type="EMBL" id="GLS67467.1"/>
    </source>
</evidence>
<evidence type="ECO:0000313" key="6">
    <source>
        <dbReference type="Proteomes" id="UP001156856"/>
    </source>
</evidence>
<feature type="compositionally biased region" description="Basic and acidic residues" evidence="1">
    <location>
        <begin position="1"/>
        <end position="15"/>
    </location>
</feature>
<dbReference type="InterPro" id="IPR009875">
    <property type="entry name" value="PilZ_domain"/>
</dbReference>
<name>A0A512IZS9_9HYPH</name>
<sequence>MPGPDESGRDAERPRAAKRRRVIQQGRIVAGPERLVACTIHDLSRAGAKIRLSPRIALPESFDLVIVGDELSTHRARLRWRRGDFAGLTFEAS</sequence>
<dbReference type="EMBL" id="BJZU01000018">
    <property type="protein sequence ID" value="GEP03207.1"/>
    <property type="molecule type" value="Genomic_DNA"/>
</dbReference>
<feature type="region of interest" description="Disordered" evidence="1">
    <location>
        <begin position="1"/>
        <end position="20"/>
    </location>
</feature>
<dbReference type="OrthoDB" id="7997023at2"/>
<evidence type="ECO:0000313" key="3">
    <source>
        <dbReference type="EMBL" id="GEP03207.1"/>
    </source>
</evidence>
<evidence type="ECO:0000256" key="1">
    <source>
        <dbReference type="SAM" id="MobiDB-lite"/>
    </source>
</evidence>
<reference evidence="4" key="1">
    <citation type="journal article" date="2014" name="Int. J. Syst. Evol. Microbiol.">
        <title>Complete genome of a new Firmicutes species belonging to the dominant human colonic microbiota ('Ruminococcus bicirculans') reveals two chromosomes and a selective capacity to utilize plant glucans.</title>
        <authorList>
            <consortium name="NISC Comparative Sequencing Program"/>
            <person name="Wegmann U."/>
            <person name="Louis P."/>
            <person name="Goesmann A."/>
            <person name="Henrissat B."/>
            <person name="Duncan S.H."/>
            <person name="Flint H.J."/>
        </authorList>
    </citation>
    <scope>NUCLEOTIDE SEQUENCE</scope>
    <source>
        <strain evidence="4">NBRC 107715</strain>
    </source>
</reference>
<dbReference type="EMBL" id="BSPK01000112">
    <property type="protein sequence ID" value="GLS67467.1"/>
    <property type="molecule type" value="Genomic_DNA"/>
</dbReference>
<reference evidence="6" key="2">
    <citation type="journal article" date="2019" name="Int. J. Syst. Evol. Microbiol.">
        <title>The Global Catalogue of Microorganisms (GCM) 10K type strain sequencing project: providing services to taxonomists for standard genome sequencing and annotation.</title>
        <authorList>
            <consortium name="The Broad Institute Genomics Platform"/>
            <consortium name="The Broad Institute Genome Sequencing Center for Infectious Disease"/>
            <person name="Wu L."/>
            <person name="Ma J."/>
        </authorList>
    </citation>
    <scope>NUCLEOTIDE SEQUENCE [LARGE SCALE GENOMIC DNA]</scope>
    <source>
        <strain evidence="6">NBRC 107715</strain>
    </source>
</reference>
<accession>A0A512IZS9</accession>
<dbReference type="Proteomes" id="UP000321960">
    <property type="component" value="Unassembled WGS sequence"/>
</dbReference>
<reference evidence="4" key="4">
    <citation type="submission" date="2023-01" db="EMBL/GenBank/DDBJ databases">
        <title>Draft genome sequence of Methylobacterium oxalidis strain NBRC 107715.</title>
        <authorList>
            <person name="Sun Q."/>
            <person name="Mori K."/>
        </authorList>
    </citation>
    <scope>NUCLEOTIDE SEQUENCE</scope>
    <source>
        <strain evidence="4">NBRC 107715</strain>
    </source>
</reference>
<dbReference type="Pfam" id="PF07238">
    <property type="entry name" value="PilZ"/>
    <property type="match status" value="1"/>
</dbReference>
<dbReference type="AlphaFoldDB" id="A0A512IZS9"/>
<dbReference type="SUPFAM" id="SSF141371">
    <property type="entry name" value="PilZ domain-like"/>
    <property type="match status" value="1"/>
</dbReference>
<evidence type="ECO:0000313" key="5">
    <source>
        <dbReference type="Proteomes" id="UP000321960"/>
    </source>
</evidence>
<keyword evidence="6" id="KW-1185">Reference proteome</keyword>
<evidence type="ECO:0000259" key="2">
    <source>
        <dbReference type="Pfam" id="PF07238"/>
    </source>
</evidence>
<feature type="domain" description="PilZ" evidence="2">
    <location>
        <begin position="15"/>
        <end position="90"/>
    </location>
</feature>
<dbReference type="RefSeq" id="WP_147024935.1">
    <property type="nucleotide sequence ID" value="NZ_BJZU01000018.1"/>
</dbReference>
<proteinExistence type="predicted"/>
<protein>
    <recommendedName>
        <fullName evidence="2">PilZ domain-containing protein</fullName>
    </recommendedName>
</protein>